<dbReference type="RefSeq" id="WP_164452310.1">
    <property type="nucleotide sequence ID" value="NZ_JAAIJQ010000018.1"/>
</dbReference>
<keyword evidence="6" id="KW-1185">Reference proteome</keyword>
<comment type="caution">
    <text evidence="5">The sequence shown here is derived from an EMBL/GenBank/DDBJ whole genome shotgun (WGS) entry which is preliminary data.</text>
</comment>
<sequence length="204" mass="22569">MTVDTIIPTQSALLELKEERAGLQEGYRFLDEKRLILAAEIVAEIARYERGKADFDADYAAAGKALEAAVARHGLQDLALYPALDDSRAALELSERKVIGVALQEVRLTGEEPGWVSPSIAASPEGDACRVAYRGLMEKAARLAAMSANLERLRVEYARTARRARALEDVLLPEVQESLASVEAALEELEREESVRARRSYDRR</sequence>
<dbReference type="PANTHER" id="PTHR11671">
    <property type="entry name" value="V-TYPE ATP SYNTHASE SUBUNIT D"/>
    <property type="match status" value="1"/>
</dbReference>
<dbReference type="AlphaFoldDB" id="A0A6M0JXR7"/>
<evidence type="ECO:0000256" key="3">
    <source>
        <dbReference type="ARBA" id="ARBA00023065"/>
    </source>
</evidence>
<evidence type="ECO:0000256" key="2">
    <source>
        <dbReference type="ARBA" id="ARBA00022448"/>
    </source>
</evidence>
<protein>
    <submittedName>
        <fullName evidence="5">ATPase</fullName>
    </submittedName>
</protein>
<evidence type="ECO:0000256" key="1">
    <source>
        <dbReference type="ARBA" id="ARBA00005850"/>
    </source>
</evidence>
<name>A0A6M0JXR7_9GAMM</name>
<dbReference type="EMBL" id="JAAIJQ010000018">
    <property type="protein sequence ID" value="NEV61834.1"/>
    <property type="molecule type" value="Genomic_DNA"/>
</dbReference>
<dbReference type="GO" id="GO:0046961">
    <property type="term" value="F:proton-transporting ATPase activity, rotational mechanism"/>
    <property type="evidence" value="ECO:0007669"/>
    <property type="project" value="InterPro"/>
</dbReference>
<dbReference type="Proteomes" id="UP000483379">
    <property type="component" value="Unassembled WGS sequence"/>
</dbReference>
<dbReference type="Pfam" id="PF01813">
    <property type="entry name" value="ATP-synt_D"/>
    <property type="match status" value="1"/>
</dbReference>
<dbReference type="Gene3D" id="1.10.287.3240">
    <property type="match status" value="1"/>
</dbReference>
<evidence type="ECO:0000313" key="5">
    <source>
        <dbReference type="EMBL" id="NEV61834.1"/>
    </source>
</evidence>
<accession>A0A6M0JXR7</accession>
<keyword evidence="2" id="KW-0813">Transport</keyword>
<reference evidence="5 6" key="1">
    <citation type="submission" date="2020-02" db="EMBL/GenBank/DDBJ databases">
        <title>Genome sequences of Thiorhodococcus mannitoliphagus and Thiorhodococcus minor, purple sulfur photosynthetic bacteria in the gammaproteobacterial family, Chromatiaceae.</title>
        <authorList>
            <person name="Aviles F.A."/>
            <person name="Meyer T.E."/>
            <person name="Kyndt J.A."/>
        </authorList>
    </citation>
    <scope>NUCLEOTIDE SEQUENCE [LARGE SCALE GENOMIC DNA]</scope>
    <source>
        <strain evidence="5 6">DSM 11518</strain>
    </source>
</reference>
<keyword evidence="3" id="KW-0406">Ion transport</keyword>
<gene>
    <name evidence="5" type="ORF">G3446_08015</name>
</gene>
<evidence type="ECO:0000256" key="4">
    <source>
        <dbReference type="SAM" id="Coils"/>
    </source>
</evidence>
<organism evidence="5 6">
    <name type="scientific">Thiorhodococcus minor</name>
    <dbReference type="NCBI Taxonomy" id="57489"/>
    <lineage>
        <taxon>Bacteria</taxon>
        <taxon>Pseudomonadati</taxon>
        <taxon>Pseudomonadota</taxon>
        <taxon>Gammaproteobacteria</taxon>
        <taxon>Chromatiales</taxon>
        <taxon>Chromatiaceae</taxon>
        <taxon>Thiorhodococcus</taxon>
    </lineage>
</organism>
<keyword evidence="4" id="KW-0175">Coiled coil</keyword>
<feature type="coiled-coil region" evidence="4">
    <location>
        <begin position="136"/>
        <end position="192"/>
    </location>
</feature>
<evidence type="ECO:0000313" key="6">
    <source>
        <dbReference type="Proteomes" id="UP000483379"/>
    </source>
</evidence>
<proteinExistence type="inferred from homology"/>
<comment type="similarity">
    <text evidence="1">Belongs to the V-ATPase D subunit family.</text>
</comment>
<dbReference type="InterPro" id="IPR002699">
    <property type="entry name" value="V_ATPase_D"/>
</dbReference>